<name>A8AQD0_CITK8</name>
<dbReference type="EMBL" id="CP000822">
    <property type="protein sequence ID" value="ABV15693.1"/>
    <property type="molecule type" value="Genomic_DNA"/>
</dbReference>
<keyword evidence="2" id="KW-1185">Reference proteome</keyword>
<gene>
    <name evidence="1" type="ordered locus">CKO_04643</name>
</gene>
<dbReference type="STRING" id="290338.CKO_04643"/>
<dbReference type="HOGENOM" id="CLU_3214176_0_0_6"/>
<dbReference type="KEGG" id="cko:CKO_04643"/>
<organism evidence="1 2">
    <name type="scientific">Citrobacter koseri (strain ATCC BAA-895 / CDC 4225-83 / SGSC4696)</name>
    <dbReference type="NCBI Taxonomy" id="290338"/>
    <lineage>
        <taxon>Bacteria</taxon>
        <taxon>Pseudomonadati</taxon>
        <taxon>Pseudomonadota</taxon>
        <taxon>Gammaproteobacteria</taxon>
        <taxon>Enterobacterales</taxon>
        <taxon>Enterobacteriaceae</taxon>
        <taxon>Citrobacter</taxon>
    </lineage>
</organism>
<reference evidence="1 2" key="1">
    <citation type="submission" date="2007-08" db="EMBL/GenBank/DDBJ databases">
        <authorList>
            <consortium name="The Citrobacter koseri Genome Sequencing Project"/>
            <person name="McClelland M."/>
            <person name="Sanderson E.K."/>
            <person name="Porwollik S."/>
            <person name="Spieth J."/>
            <person name="Clifton W.S."/>
            <person name="Latreille P."/>
            <person name="Courtney L."/>
            <person name="Wang C."/>
            <person name="Pepin K."/>
            <person name="Bhonagiri V."/>
            <person name="Nash W."/>
            <person name="Johnson M."/>
            <person name="Thiruvilangam P."/>
            <person name="Wilson R."/>
        </authorList>
    </citation>
    <scope>NUCLEOTIDE SEQUENCE [LARGE SCALE GENOMIC DNA]</scope>
    <source>
        <strain evidence="2">ATCC BAA-895 / CDC 4225-83 / SGSC4696</strain>
    </source>
</reference>
<dbReference type="AlphaFoldDB" id="A8AQD0"/>
<protein>
    <submittedName>
        <fullName evidence="1">Uncharacterized protein</fullName>
    </submittedName>
</protein>
<accession>A8AQD0</accession>
<dbReference type="Proteomes" id="UP000008148">
    <property type="component" value="Chromosome"/>
</dbReference>
<sequence length="44" mass="5444">MVNVHWKKRTNCKISYPYDFIEFNLNNMLFNTFLIPYGYKKTNH</sequence>
<evidence type="ECO:0000313" key="2">
    <source>
        <dbReference type="Proteomes" id="UP000008148"/>
    </source>
</evidence>
<evidence type="ECO:0000313" key="1">
    <source>
        <dbReference type="EMBL" id="ABV15693.1"/>
    </source>
</evidence>
<proteinExistence type="predicted"/>